<accession>A0A834SEP1</accession>
<gene>
    <name evidence="2" type="ORF">G2W53_042026</name>
</gene>
<dbReference type="AlphaFoldDB" id="A0A834SEP1"/>
<evidence type="ECO:0000313" key="3">
    <source>
        <dbReference type="Proteomes" id="UP000634136"/>
    </source>
</evidence>
<evidence type="ECO:0000256" key="1">
    <source>
        <dbReference type="SAM" id="MobiDB-lite"/>
    </source>
</evidence>
<dbReference type="EMBL" id="JAAIUW010000013">
    <property type="protein sequence ID" value="KAF7802915.1"/>
    <property type="molecule type" value="Genomic_DNA"/>
</dbReference>
<protein>
    <submittedName>
        <fullName evidence="2">Uncharacterized protein</fullName>
    </submittedName>
</protein>
<reference evidence="2" key="1">
    <citation type="submission" date="2020-09" db="EMBL/GenBank/DDBJ databases">
        <title>Genome-Enabled Discovery of Anthraquinone Biosynthesis in Senna tora.</title>
        <authorList>
            <person name="Kang S.-H."/>
            <person name="Pandey R.P."/>
            <person name="Lee C.-M."/>
            <person name="Sim J.-S."/>
            <person name="Jeong J.-T."/>
            <person name="Choi B.-S."/>
            <person name="Jung M."/>
            <person name="Ginzburg D."/>
            <person name="Zhao K."/>
            <person name="Won S.Y."/>
            <person name="Oh T.-J."/>
            <person name="Yu Y."/>
            <person name="Kim N.-H."/>
            <person name="Lee O.R."/>
            <person name="Lee T.-H."/>
            <person name="Bashyal P."/>
            <person name="Kim T.-S."/>
            <person name="Lee W.-H."/>
            <person name="Kawkins C."/>
            <person name="Kim C.-K."/>
            <person name="Kim J.S."/>
            <person name="Ahn B.O."/>
            <person name="Rhee S.Y."/>
            <person name="Sohng J.K."/>
        </authorList>
    </citation>
    <scope>NUCLEOTIDE SEQUENCE</scope>
    <source>
        <tissue evidence="2">Leaf</tissue>
    </source>
</reference>
<proteinExistence type="predicted"/>
<organism evidence="2 3">
    <name type="scientific">Senna tora</name>
    <dbReference type="NCBI Taxonomy" id="362788"/>
    <lineage>
        <taxon>Eukaryota</taxon>
        <taxon>Viridiplantae</taxon>
        <taxon>Streptophyta</taxon>
        <taxon>Embryophyta</taxon>
        <taxon>Tracheophyta</taxon>
        <taxon>Spermatophyta</taxon>
        <taxon>Magnoliopsida</taxon>
        <taxon>eudicotyledons</taxon>
        <taxon>Gunneridae</taxon>
        <taxon>Pentapetalae</taxon>
        <taxon>rosids</taxon>
        <taxon>fabids</taxon>
        <taxon>Fabales</taxon>
        <taxon>Fabaceae</taxon>
        <taxon>Caesalpinioideae</taxon>
        <taxon>Cassia clade</taxon>
        <taxon>Senna</taxon>
    </lineage>
</organism>
<sequence length="220" mass="24363">MSGLLPVGLPPVFSWLNMKQLKSPAIYQGPTTLLACRPGKDFAPVPLEFQKTIFIGISLVEGKIYPSRGRLKSPYHTESPPPVAPCHLPPFHIYQVITGSWEELGLRTLKSGTSSSKRSDGFIHLVLLCPGLDRPRDWFFPFLRFYIVHLGVSISTAVKPYQMEPFIFNFILLPFNLHLRLGQRFIAPSSSSLSPLDDESSSFSELDASSVSATSPCSPT</sequence>
<feature type="region of interest" description="Disordered" evidence="1">
    <location>
        <begin position="190"/>
        <end position="220"/>
    </location>
</feature>
<feature type="compositionally biased region" description="Low complexity" evidence="1">
    <location>
        <begin position="190"/>
        <end position="213"/>
    </location>
</feature>
<evidence type="ECO:0000313" key="2">
    <source>
        <dbReference type="EMBL" id="KAF7802915.1"/>
    </source>
</evidence>
<name>A0A834SEP1_9FABA</name>
<keyword evidence="3" id="KW-1185">Reference proteome</keyword>
<comment type="caution">
    <text evidence="2">The sequence shown here is derived from an EMBL/GenBank/DDBJ whole genome shotgun (WGS) entry which is preliminary data.</text>
</comment>
<dbReference type="Proteomes" id="UP000634136">
    <property type="component" value="Unassembled WGS sequence"/>
</dbReference>